<dbReference type="InterPro" id="IPR051677">
    <property type="entry name" value="AfsR-DnrI-RedD_regulator"/>
</dbReference>
<dbReference type="Gene3D" id="1.10.10.10">
    <property type="entry name" value="Winged helix-like DNA-binding domain superfamily/Winged helix DNA-binding domain"/>
    <property type="match status" value="1"/>
</dbReference>
<evidence type="ECO:0000259" key="8">
    <source>
        <dbReference type="PROSITE" id="PS51755"/>
    </source>
</evidence>
<dbReference type="Proteomes" id="UP001595690">
    <property type="component" value="Unassembled WGS sequence"/>
</dbReference>
<evidence type="ECO:0000256" key="4">
    <source>
        <dbReference type="ARBA" id="ARBA00023163"/>
    </source>
</evidence>
<comment type="similarity">
    <text evidence="1">Belongs to the AfsR/DnrI/RedD regulatory family.</text>
</comment>
<keyword evidence="4" id="KW-0804">Transcription</keyword>
<dbReference type="PANTHER" id="PTHR35807">
    <property type="entry name" value="TRANSCRIPTIONAL REGULATOR REDD-RELATED"/>
    <property type="match status" value="1"/>
</dbReference>
<dbReference type="RefSeq" id="WP_382372983.1">
    <property type="nucleotide sequence ID" value="NZ_JBHRZI010000013.1"/>
</dbReference>
<dbReference type="SMART" id="SM00862">
    <property type="entry name" value="Trans_reg_C"/>
    <property type="match status" value="1"/>
</dbReference>
<keyword evidence="2" id="KW-0805">Transcription regulation</keyword>
<evidence type="ECO:0000256" key="5">
    <source>
        <dbReference type="PROSITE-ProRule" id="PRU00339"/>
    </source>
</evidence>
<keyword evidence="3 6" id="KW-0238">DNA-binding</keyword>
<proteinExistence type="inferred from homology"/>
<dbReference type="Gene3D" id="1.25.40.10">
    <property type="entry name" value="Tetratricopeptide repeat domain"/>
    <property type="match status" value="2"/>
</dbReference>
<dbReference type="InterPro" id="IPR027417">
    <property type="entry name" value="P-loop_NTPase"/>
</dbReference>
<dbReference type="InterPro" id="IPR036388">
    <property type="entry name" value="WH-like_DNA-bd_sf"/>
</dbReference>
<comment type="caution">
    <text evidence="9">The sequence shown here is derived from an EMBL/GenBank/DDBJ whole genome shotgun (WGS) entry which is preliminary data.</text>
</comment>
<feature type="DNA-binding region" description="OmpR/PhoB-type" evidence="6">
    <location>
        <begin position="1"/>
        <end position="88"/>
    </location>
</feature>
<reference evidence="10" key="1">
    <citation type="journal article" date="2019" name="Int. J. Syst. Evol. Microbiol.">
        <title>The Global Catalogue of Microorganisms (GCM) 10K type strain sequencing project: providing services to taxonomists for standard genome sequencing and annotation.</title>
        <authorList>
            <consortium name="The Broad Institute Genomics Platform"/>
            <consortium name="The Broad Institute Genome Sequencing Center for Infectious Disease"/>
            <person name="Wu L."/>
            <person name="Ma J."/>
        </authorList>
    </citation>
    <scope>NUCLEOTIDE SEQUENCE [LARGE SCALE GENOMIC DNA]</scope>
    <source>
        <strain evidence="10">CGMCC 4.7405</strain>
    </source>
</reference>
<dbReference type="InterPro" id="IPR019734">
    <property type="entry name" value="TPR_rpt"/>
</dbReference>
<dbReference type="SMART" id="SM01043">
    <property type="entry name" value="BTAD"/>
    <property type="match status" value="1"/>
</dbReference>
<gene>
    <name evidence="9" type="ORF">ACFOWZ_15610</name>
</gene>
<evidence type="ECO:0000256" key="3">
    <source>
        <dbReference type="ARBA" id="ARBA00023125"/>
    </source>
</evidence>
<dbReference type="PROSITE" id="PS50005">
    <property type="entry name" value="TPR"/>
    <property type="match status" value="1"/>
</dbReference>
<dbReference type="InterPro" id="IPR016032">
    <property type="entry name" value="Sig_transdc_resp-reg_C-effctor"/>
</dbReference>
<dbReference type="SUPFAM" id="SSF48452">
    <property type="entry name" value="TPR-like"/>
    <property type="match status" value="2"/>
</dbReference>
<dbReference type="SUPFAM" id="SSF46894">
    <property type="entry name" value="C-terminal effector domain of the bipartite response regulators"/>
    <property type="match status" value="1"/>
</dbReference>
<dbReference type="PANTHER" id="PTHR35807:SF1">
    <property type="entry name" value="TRANSCRIPTIONAL REGULATOR REDD"/>
    <property type="match status" value="1"/>
</dbReference>
<feature type="repeat" description="TPR" evidence="5">
    <location>
        <begin position="857"/>
        <end position="890"/>
    </location>
</feature>
<accession>A0ABV8BRF3</accession>
<dbReference type="PROSITE" id="PS51755">
    <property type="entry name" value="OMPR_PHOB"/>
    <property type="match status" value="1"/>
</dbReference>
<dbReference type="Gene3D" id="3.40.50.300">
    <property type="entry name" value="P-loop containing nucleotide triphosphate hydrolases"/>
    <property type="match status" value="1"/>
</dbReference>
<evidence type="ECO:0000313" key="9">
    <source>
        <dbReference type="EMBL" id="MFC3892903.1"/>
    </source>
</evidence>
<keyword evidence="5" id="KW-0802">TPR repeat</keyword>
<dbReference type="InterPro" id="IPR001867">
    <property type="entry name" value="OmpR/PhoB-type_DNA-bd"/>
</dbReference>
<feature type="domain" description="OmpR/PhoB-type" evidence="8">
    <location>
        <begin position="1"/>
        <end position="88"/>
    </location>
</feature>
<protein>
    <submittedName>
        <fullName evidence="9">BTAD domain-containing putative transcriptional regulator</fullName>
    </submittedName>
</protein>
<dbReference type="Pfam" id="PF03704">
    <property type="entry name" value="BTAD"/>
    <property type="match status" value="1"/>
</dbReference>
<feature type="region of interest" description="Disordered" evidence="7">
    <location>
        <begin position="235"/>
        <end position="257"/>
    </location>
</feature>
<dbReference type="SMART" id="SM00028">
    <property type="entry name" value="TPR"/>
    <property type="match status" value="5"/>
</dbReference>
<dbReference type="InterPro" id="IPR005158">
    <property type="entry name" value="BTAD"/>
</dbReference>
<dbReference type="Pfam" id="PF13424">
    <property type="entry name" value="TPR_12"/>
    <property type="match status" value="1"/>
</dbReference>
<evidence type="ECO:0000256" key="2">
    <source>
        <dbReference type="ARBA" id="ARBA00023015"/>
    </source>
</evidence>
<dbReference type="PRINTS" id="PR00364">
    <property type="entry name" value="DISEASERSIST"/>
</dbReference>
<dbReference type="CDD" id="cd15831">
    <property type="entry name" value="BTAD"/>
    <property type="match status" value="1"/>
</dbReference>
<evidence type="ECO:0000256" key="1">
    <source>
        <dbReference type="ARBA" id="ARBA00005820"/>
    </source>
</evidence>
<keyword evidence="10" id="KW-1185">Reference proteome</keyword>
<dbReference type="InterPro" id="IPR011990">
    <property type="entry name" value="TPR-like_helical_dom_sf"/>
</dbReference>
<evidence type="ECO:0000256" key="7">
    <source>
        <dbReference type="SAM" id="MobiDB-lite"/>
    </source>
</evidence>
<dbReference type="EMBL" id="JBHRZI010000013">
    <property type="protein sequence ID" value="MFC3892903.1"/>
    <property type="molecule type" value="Genomic_DNA"/>
</dbReference>
<evidence type="ECO:0000256" key="6">
    <source>
        <dbReference type="PROSITE-ProRule" id="PRU01091"/>
    </source>
</evidence>
<dbReference type="SUPFAM" id="SSF52540">
    <property type="entry name" value="P-loop containing nucleoside triphosphate hydrolases"/>
    <property type="match status" value="1"/>
</dbReference>
<evidence type="ECO:0000313" key="10">
    <source>
        <dbReference type="Proteomes" id="UP001595690"/>
    </source>
</evidence>
<name>A0ABV8BRF3_9PSEU</name>
<sequence>MELVLLGGIAALAGDTALDLGPARQRCVLAALAVDAGRVVSVDRLMQRVWGDEPPLRARATLLNYLSRLRLLLDGAVVRRPGGYTLEVERSDIDLLRFRELCVRARAADDRQAEALLRQALDLWQGEALTGVESEWAAAERNRLHQQLLDAECDLTEVQLRLGHGEDLVAALTARSGQWPLDERVAAHFMLALHRAGRTADALAHFRQLRERLVDELGTDPGAALQEVHQRILDNDPAHTRSSPETPAPRQLPGRPRWFTGRGTELARLDEALADGSTVVISAIGGAGGIGKTWLALHWAHQHAGRFPDGQLFIDLRGFNPTEQPVAPETALFGFLTALGVAPNRVPPDLDARSALYRSLIADRRLLVVLDNAATADQVAPLLPGGPGCTVLVTGRSVLASLIDRHGARHLRLDALARTEARALLAARLGTRRVAAESDAVDELIDLCGGYPLALAITARHAADHTLAEVAAELRDLGLEMLDHSTDPGASLSAVLSWSLRRLTGEHRTVFGLLGITPGPDTTLPAVAALTGLPSARARKALSALEEASLVERRDDRYAMHDLIRAYAATTAHDLPDDVRQAALVRVMDFYLHTAQTADRLLDPHRRLLPPDPPADSVRPHPLPDAAAALDWLQAEHATLLATQRAALVLGRHHVVWYLAWALDNFHQRRGHRLDALAAWQAALDAAAHLPDPATRSRAHRNLGNAWSQLNLHEEATRHLNQALAQAVRHHDLVEQAHTHRALAAAWGRRGDDQRAMDHARHALDLHRTLDQPVLEAEALNAVGWFAARTGDADTARDHCHAALALHRQHHNPAGEANTLDSLGFIEHLTGDHHQAVNHYHQALTLRRALGYAYRVADTLDSMGRPHLALGQHERAREVWEEALELYREQGRDEDAARVRRRLDALPPTRT</sequence>
<organism evidence="9 10">
    <name type="scientific">Lentzea rhizosphaerae</name>
    <dbReference type="NCBI Taxonomy" id="2041025"/>
    <lineage>
        <taxon>Bacteria</taxon>
        <taxon>Bacillati</taxon>
        <taxon>Actinomycetota</taxon>
        <taxon>Actinomycetes</taxon>
        <taxon>Pseudonocardiales</taxon>
        <taxon>Pseudonocardiaceae</taxon>
        <taxon>Lentzea</taxon>
    </lineage>
</organism>